<evidence type="ECO:0000313" key="3">
    <source>
        <dbReference type="Proteomes" id="UP000599578"/>
    </source>
</evidence>
<evidence type="ECO:0000259" key="1">
    <source>
        <dbReference type="Pfam" id="PF19878"/>
    </source>
</evidence>
<dbReference type="AlphaFoldDB" id="A0A918DYC0"/>
<organism evidence="2 3">
    <name type="scientific">Marinobacterium nitratireducens</name>
    <dbReference type="NCBI Taxonomy" id="518897"/>
    <lineage>
        <taxon>Bacteria</taxon>
        <taxon>Pseudomonadati</taxon>
        <taxon>Pseudomonadota</taxon>
        <taxon>Gammaproteobacteria</taxon>
        <taxon>Oceanospirillales</taxon>
        <taxon>Oceanospirillaceae</taxon>
        <taxon>Marinobacterium</taxon>
    </lineage>
</organism>
<name>A0A918DYC0_9GAMM</name>
<dbReference type="Proteomes" id="UP000599578">
    <property type="component" value="Unassembled WGS sequence"/>
</dbReference>
<gene>
    <name evidence="2" type="ORF">GCM10011348_44410</name>
</gene>
<sequence>MKATKIALLVLVPLLGLATWFWYQIPDYLPNNRRYLEMPLVVGTPPLTYKPQPSYQGPPPSEWTRPQDPYPYPILPGQVGPHQPLYAGPLQYPFACDGEDSGLGQPLVDNQDGFGIRVYATDAEGHHSKDVIGYSKDCLHPTRVRYYYNRSGTRQFFPLEEADGDIERIRLGDREIDFVVRVETGTINRFIYSIVMLKGPDDEAAQPDLSYWNRNLIYQFRGGVGIGYRQGRLRETDLPERRYDQLRRGFAIAYSTGNQTSNHYNIWLAEETALRVKSQFRALYGEPSHTLGIGGSGGAIQQYLIAQNGSGLLDAGLALYAYPDMLTQTIYAFDCELLEYYFDQQAPDTWSWPSRRLVAGLNSRNGIHDSRTWLYELAMVIQGRAPRWPLGGSECSHAWRGLTPLVNNPRFVHFSPRFTPEVQRQVHWTHWQDLRGIYGADENGYARQTWDNVGVQYGLQALRDGQLSPRTFLHLNANIGGWKNPGQMKQERFWHLNGDKDLLDFSPWSHHNMRLSPDGGRTPAPRTHGDPEAIRAAVRAGIVFTGELPIPIIDLRHYLEPALDMHHASAAFSTRLRLQLRGYAANQLIWMAPKPYDPTDRGFDVLLEWLDSEHRPASAQDACFTEDGELLAEGEHVWDGGWNGRPDGTCMQRYPIYGTPRTVAGEDLRGDLFKCHLVSVDDALAHGLYGSVDMNGYRNRLQHIFPDGVCDYSVPGLGQITP</sequence>
<comment type="caution">
    <text evidence="2">The sequence shown here is derived from an EMBL/GenBank/DDBJ whole genome shotgun (WGS) entry which is preliminary data.</text>
</comment>
<evidence type="ECO:0000313" key="2">
    <source>
        <dbReference type="EMBL" id="GGO88596.1"/>
    </source>
</evidence>
<reference evidence="2 3" key="1">
    <citation type="journal article" date="2014" name="Int. J. Syst. Evol. Microbiol.">
        <title>Complete genome sequence of Corynebacterium casei LMG S-19264T (=DSM 44701T), isolated from a smear-ripened cheese.</title>
        <authorList>
            <consortium name="US DOE Joint Genome Institute (JGI-PGF)"/>
            <person name="Walter F."/>
            <person name="Albersmeier A."/>
            <person name="Kalinowski J."/>
            <person name="Ruckert C."/>
        </authorList>
    </citation>
    <scope>NUCLEOTIDE SEQUENCE [LARGE SCALE GENOMIC DNA]</scope>
    <source>
        <strain evidence="2 3">CGMCC 1.7286</strain>
    </source>
</reference>
<keyword evidence="3" id="KW-1185">Reference proteome</keyword>
<dbReference type="InterPro" id="IPR045556">
    <property type="entry name" value="DUF6351"/>
</dbReference>
<dbReference type="Pfam" id="PF19878">
    <property type="entry name" value="DUF6351"/>
    <property type="match status" value="1"/>
</dbReference>
<feature type="domain" description="DUF6351" evidence="1">
    <location>
        <begin position="83"/>
        <end position="719"/>
    </location>
</feature>
<proteinExistence type="predicted"/>
<dbReference type="RefSeq" id="WP_188862834.1">
    <property type="nucleotide sequence ID" value="NZ_BMLT01000018.1"/>
</dbReference>
<protein>
    <recommendedName>
        <fullName evidence="1">DUF6351 domain-containing protein</fullName>
    </recommendedName>
</protein>
<accession>A0A918DYC0</accession>
<dbReference type="EMBL" id="BMLT01000018">
    <property type="protein sequence ID" value="GGO88596.1"/>
    <property type="molecule type" value="Genomic_DNA"/>
</dbReference>